<evidence type="ECO:0000313" key="1">
    <source>
        <dbReference type="EMBL" id="VEL12463.1"/>
    </source>
</evidence>
<protein>
    <submittedName>
        <fullName evidence="1">Uncharacterized protein</fullName>
    </submittedName>
</protein>
<evidence type="ECO:0000313" key="2">
    <source>
        <dbReference type="Proteomes" id="UP000784294"/>
    </source>
</evidence>
<comment type="caution">
    <text evidence="1">The sequence shown here is derived from an EMBL/GenBank/DDBJ whole genome shotgun (WGS) entry which is preliminary data.</text>
</comment>
<name>A0A448WII8_9PLAT</name>
<reference evidence="1" key="1">
    <citation type="submission" date="2018-11" db="EMBL/GenBank/DDBJ databases">
        <authorList>
            <consortium name="Pathogen Informatics"/>
        </authorList>
    </citation>
    <scope>NUCLEOTIDE SEQUENCE</scope>
</reference>
<dbReference type="Proteomes" id="UP000784294">
    <property type="component" value="Unassembled WGS sequence"/>
</dbReference>
<sequence>MKKRFVRRSHQKTTANYRCNAAVWLYYGVQVGAVHEAFSFASGENKLSFVHPMMDIIRAGTHFSRSQLCLSGN</sequence>
<dbReference type="AlphaFoldDB" id="A0A448WII8"/>
<accession>A0A448WII8</accession>
<proteinExistence type="predicted"/>
<gene>
    <name evidence="1" type="ORF">PXEA_LOCUS5903</name>
</gene>
<organism evidence="1 2">
    <name type="scientific">Protopolystoma xenopodis</name>
    <dbReference type="NCBI Taxonomy" id="117903"/>
    <lineage>
        <taxon>Eukaryota</taxon>
        <taxon>Metazoa</taxon>
        <taxon>Spiralia</taxon>
        <taxon>Lophotrochozoa</taxon>
        <taxon>Platyhelminthes</taxon>
        <taxon>Monogenea</taxon>
        <taxon>Polyopisthocotylea</taxon>
        <taxon>Polystomatidea</taxon>
        <taxon>Polystomatidae</taxon>
        <taxon>Protopolystoma</taxon>
    </lineage>
</organism>
<keyword evidence="2" id="KW-1185">Reference proteome</keyword>
<dbReference type="EMBL" id="CAAALY010014826">
    <property type="protein sequence ID" value="VEL12463.1"/>
    <property type="molecule type" value="Genomic_DNA"/>
</dbReference>